<proteinExistence type="inferred from homology"/>
<protein>
    <submittedName>
        <fullName evidence="4">Oxidoreductase</fullName>
    </submittedName>
</protein>
<dbReference type="EMBL" id="BRVO01000001">
    <property type="protein sequence ID" value="GLB49113.1"/>
    <property type="molecule type" value="Genomic_DNA"/>
</dbReference>
<dbReference type="InterPro" id="IPR002347">
    <property type="entry name" value="SDR_fam"/>
</dbReference>
<dbReference type="InterPro" id="IPR036291">
    <property type="entry name" value="NAD(P)-bd_dom_sf"/>
</dbReference>
<evidence type="ECO:0000256" key="2">
    <source>
        <dbReference type="ARBA" id="ARBA00023002"/>
    </source>
</evidence>
<comment type="similarity">
    <text evidence="1 3">Belongs to the short-chain dehydrogenases/reductases (SDR) family.</text>
</comment>
<dbReference type="Proteomes" id="UP001143543">
    <property type="component" value="Unassembled WGS sequence"/>
</dbReference>
<dbReference type="Pfam" id="PF00106">
    <property type="entry name" value="adh_short"/>
    <property type="match status" value="1"/>
</dbReference>
<gene>
    <name evidence="4" type="ORF">Y10_14810</name>
</gene>
<accession>A0ABQ5MI96</accession>
<sequence length="257" mass="28711">MNIKESTILITGGSNGIGLEFAKQFLKQGAKVMVTGRDQNKLDRTKEQFPEIVTFQSDINKPKDIEALYKKVTEQFPELNIIVNNAGVMRSVALLDPSTDLENITDEIETNFSGTVRMIQQFLPHLITKKSSAIVNITSGLGFIPFTTSPIYCGTKAGVHIYSQGLRLQLKNTSVKVFEVAPPKTDKPLQTAIPETSKRGMMKMSDMVRVSIKGILKDQYEIRPGLSNLMKWMSRIAPNFFTKLINKNIEKAKTKAL</sequence>
<dbReference type="PRINTS" id="PR00081">
    <property type="entry name" value="GDHRDH"/>
</dbReference>
<dbReference type="PANTHER" id="PTHR44196">
    <property type="entry name" value="DEHYDROGENASE/REDUCTASE SDR FAMILY MEMBER 7B"/>
    <property type="match status" value="1"/>
</dbReference>
<evidence type="ECO:0000256" key="3">
    <source>
        <dbReference type="RuleBase" id="RU000363"/>
    </source>
</evidence>
<comment type="caution">
    <text evidence="4">The sequence shown here is derived from an EMBL/GenBank/DDBJ whole genome shotgun (WGS) entry which is preliminary data.</text>
</comment>
<dbReference type="SUPFAM" id="SSF51735">
    <property type="entry name" value="NAD(P)-binding Rossmann-fold domains"/>
    <property type="match status" value="1"/>
</dbReference>
<keyword evidence="2" id="KW-0560">Oxidoreductase</keyword>
<dbReference type="PROSITE" id="PS00061">
    <property type="entry name" value="ADH_SHORT"/>
    <property type="match status" value="1"/>
</dbReference>
<evidence type="ECO:0000313" key="5">
    <source>
        <dbReference type="Proteomes" id="UP001143543"/>
    </source>
</evidence>
<reference evidence="4" key="1">
    <citation type="submission" date="2022-07" db="EMBL/GenBank/DDBJ databases">
        <title>Taxonomy of Novel Oxalotrophic and Methylotrophic Bacteria.</title>
        <authorList>
            <person name="Sahin N."/>
            <person name="Tani A."/>
        </authorList>
    </citation>
    <scope>NUCLEOTIDE SEQUENCE</scope>
    <source>
        <strain evidence="4">Y10</strain>
    </source>
</reference>
<dbReference type="RefSeq" id="WP_281764726.1">
    <property type="nucleotide sequence ID" value="NZ_BRVO01000001.1"/>
</dbReference>
<evidence type="ECO:0000256" key="1">
    <source>
        <dbReference type="ARBA" id="ARBA00006484"/>
    </source>
</evidence>
<dbReference type="Gene3D" id="3.40.50.720">
    <property type="entry name" value="NAD(P)-binding Rossmann-like Domain"/>
    <property type="match status" value="1"/>
</dbReference>
<keyword evidence="5" id="KW-1185">Reference proteome</keyword>
<dbReference type="InterPro" id="IPR020904">
    <property type="entry name" value="Sc_DH/Rdtase_CS"/>
</dbReference>
<dbReference type="PRINTS" id="PR00080">
    <property type="entry name" value="SDRFAMILY"/>
</dbReference>
<name>A0ABQ5MI96_9FLAO</name>
<dbReference type="PANTHER" id="PTHR44196:SF1">
    <property type="entry name" value="DEHYDROGENASE_REDUCTASE SDR FAMILY MEMBER 7B"/>
    <property type="match status" value="1"/>
</dbReference>
<evidence type="ECO:0000313" key="4">
    <source>
        <dbReference type="EMBL" id="GLB49113.1"/>
    </source>
</evidence>
<organism evidence="4 5">
    <name type="scientific">Neptunitalea lumnitzerae</name>
    <dbReference type="NCBI Taxonomy" id="2965509"/>
    <lineage>
        <taxon>Bacteria</taxon>
        <taxon>Pseudomonadati</taxon>
        <taxon>Bacteroidota</taxon>
        <taxon>Flavobacteriia</taxon>
        <taxon>Flavobacteriales</taxon>
        <taxon>Flavobacteriaceae</taxon>
        <taxon>Neptunitalea</taxon>
    </lineage>
</organism>